<dbReference type="PANTHER" id="PTHR12714:SF9">
    <property type="entry name" value="PROTEIN-S-ISOPRENYLCYSTEINE O-METHYLTRANSFERASE"/>
    <property type="match status" value="1"/>
</dbReference>
<dbReference type="OrthoDB" id="9809773at2"/>
<evidence type="ECO:0000256" key="5">
    <source>
        <dbReference type="SAM" id="Phobius"/>
    </source>
</evidence>
<keyword evidence="6" id="KW-0808">Transferase</keyword>
<dbReference type="EMBL" id="DF968182">
    <property type="protein sequence ID" value="GAP43341.1"/>
    <property type="molecule type" value="Genomic_DNA"/>
</dbReference>
<evidence type="ECO:0000256" key="3">
    <source>
        <dbReference type="ARBA" id="ARBA00022989"/>
    </source>
</evidence>
<keyword evidence="6" id="KW-0489">Methyltransferase</keyword>
<feature type="transmembrane region" description="Helical" evidence="5">
    <location>
        <begin position="39"/>
        <end position="59"/>
    </location>
</feature>
<comment type="subcellular location">
    <subcellularLocation>
        <location evidence="1">Endomembrane system</location>
        <topology evidence="1">Multi-pass membrane protein</topology>
    </subcellularLocation>
</comment>
<evidence type="ECO:0000256" key="4">
    <source>
        <dbReference type="ARBA" id="ARBA00023136"/>
    </source>
</evidence>
<dbReference type="GO" id="GO:0032259">
    <property type="term" value="P:methylation"/>
    <property type="evidence" value="ECO:0007669"/>
    <property type="project" value="UniProtKB-KW"/>
</dbReference>
<evidence type="ECO:0000313" key="7">
    <source>
        <dbReference type="Proteomes" id="UP000053091"/>
    </source>
</evidence>
<keyword evidence="4 5" id="KW-0472">Membrane</keyword>
<name>A0A0S7BSE0_9BACT</name>
<evidence type="ECO:0000313" key="6">
    <source>
        <dbReference type="EMBL" id="GAP43341.1"/>
    </source>
</evidence>
<dbReference type="PATRIC" id="fig|1678841.3.peg.1672"/>
<dbReference type="Gene3D" id="1.20.120.1630">
    <property type="match status" value="1"/>
</dbReference>
<protein>
    <submittedName>
        <fullName evidence="6">Protein-S-isoprenylcysteine O-methyltransferase Ste14</fullName>
    </submittedName>
</protein>
<dbReference type="GO" id="GO:0012505">
    <property type="term" value="C:endomembrane system"/>
    <property type="evidence" value="ECO:0007669"/>
    <property type="project" value="UniProtKB-SubCell"/>
</dbReference>
<organism evidence="6">
    <name type="scientific">Lentimicrobium saccharophilum</name>
    <dbReference type="NCBI Taxonomy" id="1678841"/>
    <lineage>
        <taxon>Bacteria</taxon>
        <taxon>Pseudomonadati</taxon>
        <taxon>Bacteroidota</taxon>
        <taxon>Bacteroidia</taxon>
        <taxon>Bacteroidales</taxon>
        <taxon>Lentimicrobiaceae</taxon>
        <taxon>Lentimicrobium</taxon>
    </lineage>
</organism>
<evidence type="ECO:0000256" key="2">
    <source>
        <dbReference type="ARBA" id="ARBA00022692"/>
    </source>
</evidence>
<dbReference type="GO" id="GO:0008168">
    <property type="term" value="F:methyltransferase activity"/>
    <property type="evidence" value="ECO:0007669"/>
    <property type="project" value="UniProtKB-KW"/>
</dbReference>
<accession>A0A0S7BSE0</accession>
<dbReference type="AlphaFoldDB" id="A0A0S7BSE0"/>
<keyword evidence="7" id="KW-1185">Reference proteome</keyword>
<evidence type="ECO:0000256" key="1">
    <source>
        <dbReference type="ARBA" id="ARBA00004127"/>
    </source>
</evidence>
<feature type="transmembrane region" description="Helical" evidence="5">
    <location>
        <begin position="99"/>
        <end position="130"/>
    </location>
</feature>
<feature type="transmembrane region" description="Helical" evidence="5">
    <location>
        <begin position="12"/>
        <end position="33"/>
    </location>
</feature>
<dbReference type="STRING" id="1678841.TBC1_111494"/>
<dbReference type="Pfam" id="PF04191">
    <property type="entry name" value="PEMT"/>
    <property type="match status" value="1"/>
</dbReference>
<dbReference type="Proteomes" id="UP000053091">
    <property type="component" value="Unassembled WGS sequence"/>
</dbReference>
<dbReference type="RefSeq" id="WP_062040284.1">
    <property type="nucleotide sequence ID" value="NZ_DF968182.1"/>
</dbReference>
<sequence length="157" mass="17842">MKEKNATQRRRNPAATVLEIMILLGAPILFHFLLPIEKVITGFWRFSGIIVIVFGLILANSGAGEFRKAGTDFQLQTGGRALVTSGPFRYSRNPMYLGMLIWLTGLAVLLGSLIAFLFPLLFFVLANFLLIPPEEKKLQQTFGEQFVSYRHRVRRWL</sequence>
<keyword evidence="2 5" id="KW-0812">Transmembrane</keyword>
<dbReference type="PANTHER" id="PTHR12714">
    <property type="entry name" value="PROTEIN-S ISOPRENYLCYSTEINE O-METHYLTRANSFERASE"/>
    <property type="match status" value="1"/>
</dbReference>
<proteinExistence type="predicted"/>
<gene>
    <name evidence="6" type="ORF">TBC1_111494</name>
</gene>
<dbReference type="InterPro" id="IPR007318">
    <property type="entry name" value="Phopholipid_MeTrfase"/>
</dbReference>
<keyword evidence="3 5" id="KW-1133">Transmembrane helix</keyword>
<reference evidence="6" key="1">
    <citation type="journal article" date="2015" name="Genome Announc.">
        <title>Draft Genome Sequence of Bacteroidales Strain TBC1, a Novel Isolate from a Methanogenic Wastewater Treatment System.</title>
        <authorList>
            <person name="Tourlousse D.M."/>
            <person name="Matsuura N."/>
            <person name="Sun L."/>
            <person name="Toyonaga M."/>
            <person name="Kuroda K."/>
            <person name="Ohashi A."/>
            <person name="Cruz R."/>
            <person name="Yamaguchi T."/>
            <person name="Sekiguchi Y."/>
        </authorList>
    </citation>
    <scope>NUCLEOTIDE SEQUENCE [LARGE SCALE GENOMIC DNA]</scope>
    <source>
        <strain evidence="6">TBC1</strain>
    </source>
</reference>